<dbReference type="InterPro" id="IPR001943">
    <property type="entry name" value="UVR_dom"/>
</dbReference>
<dbReference type="Pfam" id="PF02151">
    <property type="entry name" value="UVR"/>
    <property type="match status" value="1"/>
</dbReference>
<feature type="short sequence motif" description="Beta-hairpin" evidence="12">
    <location>
        <begin position="91"/>
        <end position="114"/>
    </location>
</feature>
<keyword evidence="6 12" id="KW-0228">DNA excision</keyword>
<dbReference type="PROSITE" id="PS51192">
    <property type="entry name" value="HELICASE_ATP_BIND_1"/>
    <property type="match status" value="1"/>
</dbReference>
<dbReference type="InterPro" id="IPR024759">
    <property type="entry name" value="UvrB_YAD/RRR_dom"/>
</dbReference>
<dbReference type="Pfam" id="PF00271">
    <property type="entry name" value="Helicase_C"/>
    <property type="match status" value="1"/>
</dbReference>
<protein>
    <recommendedName>
        <fullName evidence="11 12">UvrABC system protein B</fullName>
        <shortName evidence="12">Protein UvrB</shortName>
    </recommendedName>
    <alternativeName>
        <fullName evidence="12">Excinuclease ABC subunit B</fullName>
    </alternativeName>
</protein>
<evidence type="ECO:0000256" key="11">
    <source>
        <dbReference type="ARBA" id="ARBA00029504"/>
    </source>
</evidence>
<dbReference type="GO" id="GO:0009432">
    <property type="term" value="P:SOS response"/>
    <property type="evidence" value="ECO:0007669"/>
    <property type="project" value="UniProtKB-UniRule"/>
</dbReference>
<dbReference type="AlphaFoldDB" id="A0A0G0W7S0"/>
<comment type="similarity">
    <text evidence="2 12 13">Belongs to the UvrB family.</text>
</comment>
<keyword evidence="12 13" id="KW-0742">SOS response</keyword>
<evidence type="ECO:0000256" key="7">
    <source>
        <dbReference type="ARBA" id="ARBA00022840"/>
    </source>
</evidence>
<keyword evidence="4 12" id="KW-0547">Nucleotide-binding</keyword>
<evidence type="ECO:0000256" key="13">
    <source>
        <dbReference type="RuleBase" id="RU003587"/>
    </source>
</evidence>
<dbReference type="InterPro" id="IPR006935">
    <property type="entry name" value="Helicase/UvrB_N"/>
</dbReference>
<evidence type="ECO:0000313" key="18">
    <source>
        <dbReference type="EMBL" id="KKS09010.1"/>
    </source>
</evidence>
<gene>
    <name evidence="12" type="primary">uvrB</name>
    <name evidence="18" type="ORF">UU65_C0003G0065</name>
</gene>
<dbReference type="PANTHER" id="PTHR24029:SF0">
    <property type="entry name" value="UVRABC SYSTEM PROTEIN B"/>
    <property type="match status" value="1"/>
</dbReference>
<evidence type="ECO:0000256" key="8">
    <source>
        <dbReference type="ARBA" id="ARBA00022881"/>
    </source>
</evidence>
<dbReference type="CDD" id="cd18790">
    <property type="entry name" value="SF2_C_UvrB"/>
    <property type="match status" value="1"/>
</dbReference>
<feature type="domain" description="UVR" evidence="15">
    <location>
        <begin position="641"/>
        <end position="676"/>
    </location>
</feature>
<dbReference type="HAMAP" id="MF_00204">
    <property type="entry name" value="UvrB"/>
    <property type="match status" value="1"/>
</dbReference>
<dbReference type="PROSITE" id="PS51194">
    <property type="entry name" value="HELICASE_CTER"/>
    <property type="match status" value="1"/>
</dbReference>
<dbReference type="PATRIC" id="fig|1618344.3.peg.710"/>
<dbReference type="Gene3D" id="4.10.860.10">
    <property type="entry name" value="UVR domain"/>
    <property type="match status" value="1"/>
</dbReference>
<keyword evidence="7 12" id="KW-0067">ATP-binding</keyword>
<dbReference type="InterPro" id="IPR014001">
    <property type="entry name" value="Helicase_ATP-bd"/>
</dbReference>
<feature type="binding site" evidence="12">
    <location>
        <begin position="38"/>
        <end position="45"/>
    </location>
    <ligand>
        <name>ATP</name>
        <dbReference type="ChEBI" id="CHEBI:30616"/>
    </ligand>
</feature>
<evidence type="ECO:0000259" key="17">
    <source>
        <dbReference type="PROSITE" id="PS51194"/>
    </source>
</evidence>
<dbReference type="InterPro" id="IPR036876">
    <property type="entry name" value="UVR_dom_sf"/>
</dbReference>
<evidence type="ECO:0000256" key="2">
    <source>
        <dbReference type="ARBA" id="ARBA00008533"/>
    </source>
</evidence>
<evidence type="ECO:0000256" key="14">
    <source>
        <dbReference type="SAM" id="Coils"/>
    </source>
</evidence>
<keyword evidence="9 12" id="KW-0234">DNA repair</keyword>
<dbReference type="NCBIfam" id="NF003673">
    <property type="entry name" value="PRK05298.1"/>
    <property type="match status" value="1"/>
</dbReference>
<dbReference type="GO" id="GO:0003677">
    <property type="term" value="F:DNA binding"/>
    <property type="evidence" value="ECO:0007669"/>
    <property type="project" value="UniProtKB-UniRule"/>
</dbReference>
<evidence type="ECO:0000256" key="10">
    <source>
        <dbReference type="ARBA" id="ARBA00026033"/>
    </source>
</evidence>
<dbReference type="GO" id="GO:0009381">
    <property type="term" value="F:excinuclease ABC activity"/>
    <property type="evidence" value="ECO:0007669"/>
    <property type="project" value="UniProtKB-UniRule"/>
</dbReference>
<comment type="function">
    <text evidence="12">The UvrABC repair system catalyzes the recognition and processing of DNA lesions. A damage recognition complex composed of 2 UvrA and 2 UvrB subunits scans DNA for abnormalities. Upon binding of the UvrA(2)B(2) complex to a putative damaged site, the DNA wraps around one UvrB monomer. DNA wrap is dependent on ATP binding by UvrB and probably causes local melting of the DNA helix, facilitating insertion of UvrB beta-hairpin between the DNA strands. Then UvrB probes one DNA strand for the presence of a lesion. If a lesion is found the UvrA subunits dissociate and the UvrB-DNA preincision complex is formed. This complex is subsequently bound by UvrC and the second UvrB is released. If no lesion is found, the DNA wraps around the other UvrB subunit that will check the other stand for damage.</text>
</comment>
<feature type="domain" description="Helicase ATP-binding" evidence="16">
    <location>
        <begin position="25"/>
        <end position="176"/>
    </location>
</feature>
<dbReference type="Gene3D" id="6.10.140.240">
    <property type="match status" value="1"/>
</dbReference>
<keyword evidence="14" id="KW-0175">Coiled coil</keyword>
<keyword evidence="3 12" id="KW-0963">Cytoplasm</keyword>
<dbReference type="InterPro" id="IPR004807">
    <property type="entry name" value="UvrB"/>
</dbReference>
<evidence type="ECO:0000259" key="15">
    <source>
        <dbReference type="PROSITE" id="PS50151"/>
    </source>
</evidence>
<name>A0A0G0W7S0_UNCC2</name>
<dbReference type="SMART" id="SM00487">
    <property type="entry name" value="DEXDc"/>
    <property type="match status" value="1"/>
</dbReference>
<dbReference type="GO" id="GO:0016887">
    <property type="term" value="F:ATP hydrolysis activity"/>
    <property type="evidence" value="ECO:0007669"/>
    <property type="project" value="InterPro"/>
</dbReference>
<dbReference type="InterPro" id="IPR027417">
    <property type="entry name" value="P-loop_NTPase"/>
</dbReference>
<comment type="caution">
    <text evidence="18">The sequence shown here is derived from an EMBL/GenBank/DDBJ whole genome shotgun (WGS) entry which is preliminary data.</text>
</comment>
<evidence type="ECO:0000256" key="6">
    <source>
        <dbReference type="ARBA" id="ARBA00022769"/>
    </source>
</evidence>
<dbReference type="CDD" id="cd17916">
    <property type="entry name" value="DEXHc_UvrB"/>
    <property type="match status" value="1"/>
</dbReference>
<evidence type="ECO:0000256" key="9">
    <source>
        <dbReference type="ARBA" id="ARBA00023204"/>
    </source>
</evidence>
<comment type="subunit">
    <text evidence="10 12 13">Forms a heterotetramer with UvrA during the search for lesions. Interacts with UvrC in an incision complex.</text>
</comment>
<dbReference type="InterPro" id="IPR001650">
    <property type="entry name" value="Helicase_C-like"/>
</dbReference>
<evidence type="ECO:0000256" key="3">
    <source>
        <dbReference type="ARBA" id="ARBA00022490"/>
    </source>
</evidence>
<comment type="domain">
    <text evidence="12">The beta-hairpin motif is involved in DNA binding.</text>
</comment>
<feature type="coiled-coil region" evidence="14">
    <location>
        <begin position="637"/>
        <end position="664"/>
    </location>
</feature>
<dbReference type="InterPro" id="IPR041471">
    <property type="entry name" value="UvrB_inter"/>
</dbReference>
<dbReference type="Pfam" id="PF04851">
    <property type="entry name" value="ResIII"/>
    <property type="match status" value="1"/>
</dbReference>
<evidence type="ECO:0000256" key="1">
    <source>
        <dbReference type="ARBA" id="ARBA00004496"/>
    </source>
</evidence>
<evidence type="ECO:0000313" key="19">
    <source>
        <dbReference type="Proteomes" id="UP000033869"/>
    </source>
</evidence>
<dbReference type="SUPFAM" id="SSF46600">
    <property type="entry name" value="C-terminal UvrC-binding domain of UvrB"/>
    <property type="match status" value="1"/>
</dbReference>
<proteinExistence type="inferred from homology"/>
<feature type="domain" description="Helicase C-terminal" evidence="17">
    <location>
        <begin position="451"/>
        <end position="613"/>
    </location>
</feature>
<dbReference type="PANTHER" id="PTHR24029">
    <property type="entry name" value="UVRABC SYSTEM PROTEIN B"/>
    <property type="match status" value="1"/>
</dbReference>
<keyword evidence="8 12" id="KW-0267">Excision nuclease</keyword>
<dbReference type="Proteomes" id="UP000033869">
    <property type="component" value="Unassembled WGS sequence"/>
</dbReference>
<dbReference type="Gene3D" id="3.40.50.300">
    <property type="entry name" value="P-loop containing nucleotide triphosphate hydrolases"/>
    <property type="match status" value="3"/>
</dbReference>
<evidence type="ECO:0000256" key="4">
    <source>
        <dbReference type="ARBA" id="ARBA00022741"/>
    </source>
</evidence>
<organism evidence="18 19">
    <name type="scientific">candidate division CPR2 bacterium GW2011_GWC1_41_48</name>
    <dbReference type="NCBI Taxonomy" id="1618344"/>
    <lineage>
        <taxon>Bacteria</taxon>
        <taxon>Bacteria division CPR2</taxon>
    </lineage>
</organism>
<dbReference type="EMBL" id="LCBL01000003">
    <property type="protein sequence ID" value="KKS09010.1"/>
    <property type="molecule type" value="Genomic_DNA"/>
</dbReference>
<dbReference type="GO" id="GO:0005524">
    <property type="term" value="F:ATP binding"/>
    <property type="evidence" value="ECO:0007669"/>
    <property type="project" value="UniProtKB-UniRule"/>
</dbReference>
<dbReference type="SUPFAM" id="SSF52540">
    <property type="entry name" value="P-loop containing nucleoside triphosphate hydrolases"/>
    <property type="match status" value="2"/>
</dbReference>
<reference evidence="18 19" key="1">
    <citation type="journal article" date="2015" name="Nature">
        <title>rRNA introns, odd ribosomes, and small enigmatic genomes across a large radiation of phyla.</title>
        <authorList>
            <person name="Brown C.T."/>
            <person name="Hug L.A."/>
            <person name="Thomas B.C."/>
            <person name="Sharon I."/>
            <person name="Castelle C.J."/>
            <person name="Singh A."/>
            <person name="Wilkins M.J."/>
            <person name="Williams K.H."/>
            <person name="Banfield J.F."/>
        </authorList>
    </citation>
    <scope>NUCLEOTIDE SEQUENCE [LARGE SCALE GENOMIC DNA]</scope>
</reference>
<dbReference type="GO" id="GO:0009380">
    <property type="term" value="C:excinuclease repair complex"/>
    <property type="evidence" value="ECO:0007669"/>
    <property type="project" value="InterPro"/>
</dbReference>
<accession>A0A0G0W7S0</accession>
<dbReference type="GO" id="GO:0005737">
    <property type="term" value="C:cytoplasm"/>
    <property type="evidence" value="ECO:0007669"/>
    <property type="project" value="UniProtKB-SubCell"/>
</dbReference>
<feature type="coiled-coil region" evidence="14">
    <location>
        <begin position="262"/>
        <end position="289"/>
    </location>
</feature>
<sequence>MNSFKLTSEYKPKGDQPEAIAKLLDGLKRGYRDQTLLGVTGSGKTLTMANVIEESNRPALVISHNKTLAAQLYLEFKELFPQNSVKYFVSYYDYYQPEAYIPRTDTYIEKETSINDEIDRLRHGATSSILSRRDTIIVASVSCIYGIGSPQDYMGQTLRLKKGQQIRRSELLRQLINIQYERNDTELIRGRLRVKGDIVDIYPPYEDFVLRLEFFGNEIESIKLIEALTGQIIKTFTDIMVFPAKHFVTTREKILSVIGDIQAELEERVRELKKEGKELEAHRIKARTNHDIEMMLETGYCSGIENYSRYLSGREPGSPPITLIDYFPKDYLMFVDESHITLPQIRGMYNGDQARKSTLVEHGFRLPSAKDNRPLRFIEFDQIINQAIYVSATPQDAEMVKSNQSPEKFSTVLEYYEKVEEGHKFEGIASQIIRPTGLLDPIVEIRPSKNQIDNLMSEIRARVKKEQRILVTTLTKRMAEDLADYLQEHGIKVAYLHSDIDTLERPEILRDLRLGVYDVLVGINLLREGLDLPEVSLVVIIDADKEGFLRSASSLIQTCGRAARHQEGKVIMYADKITGSMDRAMKETARRREIQEEHNKKHGITPQTIKKGIRENMRGAEEEKESIHNLDIIRAPKDEIERIIVDLEKQMKFHAKELNFEKAAAVRDQIIVLRTQVEESKTQKKILGKKR</sequence>
<evidence type="ECO:0000256" key="5">
    <source>
        <dbReference type="ARBA" id="ARBA00022763"/>
    </source>
</evidence>
<evidence type="ECO:0000256" key="12">
    <source>
        <dbReference type="HAMAP-Rule" id="MF_00204"/>
    </source>
</evidence>
<keyword evidence="5 12" id="KW-0227">DNA damage</keyword>
<dbReference type="Pfam" id="PF17757">
    <property type="entry name" value="UvrB_inter"/>
    <property type="match status" value="1"/>
</dbReference>
<dbReference type="GO" id="GO:0006289">
    <property type="term" value="P:nucleotide-excision repair"/>
    <property type="evidence" value="ECO:0007669"/>
    <property type="project" value="UniProtKB-UniRule"/>
</dbReference>
<dbReference type="Pfam" id="PF12344">
    <property type="entry name" value="UvrB"/>
    <property type="match status" value="1"/>
</dbReference>
<evidence type="ECO:0000259" key="16">
    <source>
        <dbReference type="PROSITE" id="PS51192"/>
    </source>
</evidence>
<dbReference type="PROSITE" id="PS50151">
    <property type="entry name" value="UVR"/>
    <property type="match status" value="1"/>
</dbReference>
<comment type="subcellular location">
    <subcellularLocation>
        <location evidence="1 12 13">Cytoplasm</location>
    </subcellularLocation>
</comment>
<dbReference type="SMART" id="SM00490">
    <property type="entry name" value="HELICc"/>
    <property type="match status" value="1"/>
</dbReference>